<dbReference type="PANTHER" id="PTHR43080:SF2">
    <property type="entry name" value="CBS DOMAIN-CONTAINING PROTEIN"/>
    <property type="match status" value="1"/>
</dbReference>
<sequence>MNVKDLMSDQVISVSPEETVAVAARLMTRHNVGALPVRDRDGSLCGILTDRDVVTRCVALERPMQQTSVARVMTSRVATVPPTASVDQAAAMLAKEQVRRLPVVEGRRLVGMVTLSDLSRQAPAEETADVLREVTANIKHL</sequence>
<name>A0A9D1DIS6_9FIRM</name>
<dbReference type="Proteomes" id="UP000824239">
    <property type="component" value="Unassembled WGS sequence"/>
</dbReference>
<evidence type="ECO:0000313" key="4">
    <source>
        <dbReference type="EMBL" id="HIR51379.1"/>
    </source>
</evidence>
<feature type="domain" description="CBS" evidence="3">
    <location>
        <begin position="73"/>
        <end position="130"/>
    </location>
</feature>
<dbReference type="PANTHER" id="PTHR43080">
    <property type="entry name" value="CBS DOMAIN-CONTAINING PROTEIN CBSX3, MITOCHONDRIAL"/>
    <property type="match status" value="1"/>
</dbReference>
<dbReference type="PROSITE" id="PS51371">
    <property type="entry name" value="CBS"/>
    <property type="match status" value="2"/>
</dbReference>
<reference evidence="4" key="2">
    <citation type="journal article" date="2021" name="PeerJ">
        <title>Extensive microbial diversity within the chicken gut microbiome revealed by metagenomics and culture.</title>
        <authorList>
            <person name="Gilroy R."/>
            <person name="Ravi A."/>
            <person name="Getino M."/>
            <person name="Pursley I."/>
            <person name="Horton D.L."/>
            <person name="Alikhan N.F."/>
            <person name="Baker D."/>
            <person name="Gharbi K."/>
            <person name="Hall N."/>
            <person name="Watson M."/>
            <person name="Adriaenssens E.M."/>
            <person name="Foster-Nyarko E."/>
            <person name="Jarju S."/>
            <person name="Secka A."/>
            <person name="Antonio M."/>
            <person name="Oren A."/>
            <person name="Chaudhuri R.R."/>
            <person name="La Ragione R."/>
            <person name="Hildebrand F."/>
            <person name="Pallen M.J."/>
        </authorList>
    </citation>
    <scope>NUCLEOTIDE SEQUENCE</scope>
    <source>
        <strain evidence="4">ChiBcec15-4380</strain>
    </source>
</reference>
<comment type="caution">
    <text evidence="4">The sequence shown here is derived from an EMBL/GenBank/DDBJ whole genome shotgun (WGS) entry which is preliminary data.</text>
</comment>
<dbReference type="AlphaFoldDB" id="A0A9D1DIS6"/>
<accession>A0A9D1DIS6</accession>
<evidence type="ECO:0000259" key="3">
    <source>
        <dbReference type="PROSITE" id="PS51371"/>
    </source>
</evidence>
<evidence type="ECO:0000256" key="1">
    <source>
        <dbReference type="ARBA" id="ARBA00023122"/>
    </source>
</evidence>
<dbReference type="EMBL" id="DVHE01000068">
    <property type="protein sequence ID" value="HIR51379.1"/>
    <property type="molecule type" value="Genomic_DNA"/>
</dbReference>
<evidence type="ECO:0000256" key="2">
    <source>
        <dbReference type="PROSITE-ProRule" id="PRU00703"/>
    </source>
</evidence>
<gene>
    <name evidence="4" type="ORF">IAA53_08935</name>
</gene>
<organism evidence="4 5">
    <name type="scientific">Candidatus Avoscillospira avicola</name>
    <dbReference type="NCBI Taxonomy" id="2840706"/>
    <lineage>
        <taxon>Bacteria</taxon>
        <taxon>Bacillati</taxon>
        <taxon>Bacillota</taxon>
        <taxon>Clostridia</taxon>
        <taxon>Eubacteriales</taxon>
        <taxon>Oscillospiraceae</taxon>
        <taxon>Oscillospiraceae incertae sedis</taxon>
        <taxon>Candidatus Avoscillospira</taxon>
    </lineage>
</organism>
<protein>
    <submittedName>
        <fullName evidence="4">CBS domain-containing protein</fullName>
    </submittedName>
</protein>
<dbReference type="InterPro" id="IPR051257">
    <property type="entry name" value="Diverse_CBS-Domain"/>
</dbReference>
<dbReference type="InterPro" id="IPR000644">
    <property type="entry name" value="CBS_dom"/>
</dbReference>
<proteinExistence type="predicted"/>
<evidence type="ECO:0000313" key="5">
    <source>
        <dbReference type="Proteomes" id="UP000824239"/>
    </source>
</evidence>
<dbReference type="InterPro" id="IPR046342">
    <property type="entry name" value="CBS_dom_sf"/>
</dbReference>
<dbReference type="SUPFAM" id="SSF54631">
    <property type="entry name" value="CBS-domain pair"/>
    <property type="match status" value="1"/>
</dbReference>
<dbReference type="SMART" id="SM00116">
    <property type="entry name" value="CBS"/>
    <property type="match status" value="2"/>
</dbReference>
<keyword evidence="1 2" id="KW-0129">CBS domain</keyword>
<feature type="domain" description="CBS" evidence="3">
    <location>
        <begin position="7"/>
        <end position="64"/>
    </location>
</feature>
<reference evidence="4" key="1">
    <citation type="submission" date="2020-10" db="EMBL/GenBank/DDBJ databases">
        <authorList>
            <person name="Gilroy R."/>
        </authorList>
    </citation>
    <scope>NUCLEOTIDE SEQUENCE</scope>
    <source>
        <strain evidence="4">ChiBcec15-4380</strain>
    </source>
</reference>
<dbReference type="Pfam" id="PF00571">
    <property type="entry name" value="CBS"/>
    <property type="match status" value="2"/>
</dbReference>
<dbReference type="Gene3D" id="3.10.580.10">
    <property type="entry name" value="CBS-domain"/>
    <property type="match status" value="1"/>
</dbReference>